<dbReference type="PRINTS" id="PR01937">
    <property type="entry name" value="INTRLEUKIN24"/>
</dbReference>
<name>A0A3P9K482_ORYLA</name>
<dbReference type="Ensembl" id="ENSORLT00020009964.1">
    <property type="protein sequence ID" value="ENSORLP00020003226.1"/>
    <property type="gene ID" value="ENSORLG00020004039.1"/>
</dbReference>
<sequence length="196" mass="22080">MPAAAAHASSLRLASTAATLLLLVLLGWCEPAIAHPFHRPLSGPLRNLKTSQAVLEVAQHNPGASLYSAPPPPRPQDHLKICCLHANILDFYLNNILHHRDDAHPSMHRLKTDLHRISEDLQSYGCNVTHYHDHRHAVEFRRKLEKMEGERGLNKAVGEIDILFTYLQDHCVQPTPTPAMHLNTSTVLPEIWLFLF</sequence>
<reference evidence="2" key="3">
    <citation type="submission" date="2025-08" db="UniProtKB">
        <authorList>
            <consortium name="Ensembl"/>
        </authorList>
    </citation>
    <scope>IDENTIFICATION</scope>
    <source>
        <strain evidence="2">HNI</strain>
    </source>
</reference>
<dbReference type="InterPro" id="IPR009079">
    <property type="entry name" value="4_helix_cytokine-like_core"/>
</dbReference>
<dbReference type="SUPFAM" id="SSF47266">
    <property type="entry name" value="4-helical cytokines"/>
    <property type="match status" value="1"/>
</dbReference>
<dbReference type="Pfam" id="PF14565">
    <property type="entry name" value="IL22"/>
    <property type="match status" value="1"/>
</dbReference>
<evidence type="ECO:0008006" key="4">
    <source>
        <dbReference type="Google" id="ProtNLM"/>
    </source>
</evidence>
<evidence type="ECO:0000256" key="1">
    <source>
        <dbReference type="SAM" id="SignalP"/>
    </source>
</evidence>
<feature type="signal peptide" evidence="1">
    <location>
        <begin position="1"/>
        <end position="34"/>
    </location>
</feature>
<reference evidence="2" key="4">
    <citation type="submission" date="2025-09" db="UniProtKB">
        <authorList>
            <consortium name="Ensembl"/>
        </authorList>
    </citation>
    <scope>IDENTIFICATION</scope>
    <source>
        <strain evidence="2">HNI</strain>
    </source>
</reference>
<evidence type="ECO:0000313" key="3">
    <source>
        <dbReference type="Proteomes" id="UP000265180"/>
    </source>
</evidence>
<dbReference type="PANTHER" id="PTHR48488">
    <property type="entry name" value="INTERLEUKIN-22"/>
    <property type="match status" value="1"/>
</dbReference>
<reference evidence="2 3" key="2">
    <citation type="submission" date="2017-04" db="EMBL/GenBank/DDBJ databases">
        <title>CpG methylation of centromeres and impact of large insertions on vertebrate speciation.</title>
        <authorList>
            <person name="Ichikawa K."/>
            <person name="Yoshimura J."/>
            <person name="Morishita S."/>
        </authorList>
    </citation>
    <scope>NUCLEOTIDE SEQUENCE</scope>
    <source>
        <strain evidence="2 3">HNI</strain>
    </source>
</reference>
<evidence type="ECO:0000313" key="2">
    <source>
        <dbReference type="Ensembl" id="ENSORLP00020003226.1"/>
    </source>
</evidence>
<accession>A0A3P9K482</accession>
<dbReference type="Gene3D" id="1.20.1250.10">
    <property type="match status" value="1"/>
</dbReference>
<dbReference type="Proteomes" id="UP000265180">
    <property type="component" value="Chromosome 23"/>
</dbReference>
<organism evidence="2 3">
    <name type="scientific">Oryzias latipes</name>
    <name type="common">Japanese rice fish</name>
    <name type="synonym">Japanese killifish</name>
    <dbReference type="NCBI Taxonomy" id="8090"/>
    <lineage>
        <taxon>Eukaryota</taxon>
        <taxon>Metazoa</taxon>
        <taxon>Chordata</taxon>
        <taxon>Craniata</taxon>
        <taxon>Vertebrata</taxon>
        <taxon>Euteleostomi</taxon>
        <taxon>Actinopterygii</taxon>
        <taxon>Neopterygii</taxon>
        <taxon>Teleostei</taxon>
        <taxon>Neoteleostei</taxon>
        <taxon>Acanthomorphata</taxon>
        <taxon>Ovalentaria</taxon>
        <taxon>Atherinomorphae</taxon>
        <taxon>Beloniformes</taxon>
        <taxon>Adrianichthyidae</taxon>
        <taxon>Oryziinae</taxon>
        <taxon>Oryzias</taxon>
    </lineage>
</organism>
<dbReference type="PANTHER" id="PTHR48488:SF1">
    <property type="entry name" value="INTERLEUKIN-22"/>
    <property type="match status" value="1"/>
</dbReference>
<feature type="chain" id="PRO_5018215075" description="Interleukin 22" evidence="1">
    <location>
        <begin position="35"/>
        <end position="196"/>
    </location>
</feature>
<dbReference type="GO" id="GO:0005576">
    <property type="term" value="C:extracellular region"/>
    <property type="evidence" value="ECO:0007669"/>
    <property type="project" value="InterPro"/>
</dbReference>
<proteinExistence type="predicted"/>
<dbReference type="InterPro" id="IPR020453">
    <property type="entry name" value="IL-22"/>
</dbReference>
<dbReference type="AlphaFoldDB" id="A0A3P9K482"/>
<protein>
    <recommendedName>
        <fullName evidence="4">Interleukin 22</fullName>
    </recommendedName>
</protein>
<dbReference type="InterPro" id="IPR020444">
    <property type="entry name" value="IL-24"/>
</dbReference>
<keyword evidence="1" id="KW-0732">Signal</keyword>
<reference key="1">
    <citation type="journal article" date="2007" name="Nature">
        <title>The medaka draft genome and insights into vertebrate genome evolution.</title>
        <authorList>
            <person name="Kasahara M."/>
            <person name="Naruse K."/>
            <person name="Sasaki S."/>
            <person name="Nakatani Y."/>
            <person name="Qu W."/>
            <person name="Ahsan B."/>
            <person name="Yamada T."/>
            <person name="Nagayasu Y."/>
            <person name="Doi K."/>
            <person name="Kasai Y."/>
            <person name="Jindo T."/>
            <person name="Kobayashi D."/>
            <person name="Shimada A."/>
            <person name="Toyoda A."/>
            <person name="Kuroki Y."/>
            <person name="Fujiyama A."/>
            <person name="Sasaki T."/>
            <person name="Shimizu A."/>
            <person name="Asakawa S."/>
            <person name="Shimizu N."/>
            <person name="Hashimoto S."/>
            <person name="Yang J."/>
            <person name="Lee Y."/>
            <person name="Matsushima K."/>
            <person name="Sugano S."/>
            <person name="Sakaizumi M."/>
            <person name="Narita T."/>
            <person name="Ohishi K."/>
            <person name="Haga S."/>
            <person name="Ohta F."/>
            <person name="Nomoto H."/>
            <person name="Nogata K."/>
            <person name="Morishita T."/>
            <person name="Endo T."/>
            <person name="Shin-I T."/>
            <person name="Takeda H."/>
            <person name="Morishita S."/>
            <person name="Kohara Y."/>
        </authorList>
    </citation>
    <scope>NUCLEOTIDE SEQUENCE [LARGE SCALE GENOMIC DNA]</scope>
    <source>
        <strain>Hd-rR</strain>
    </source>
</reference>